<dbReference type="PROSITE" id="PS50850">
    <property type="entry name" value="MFS"/>
    <property type="match status" value="1"/>
</dbReference>
<gene>
    <name evidence="11" type="ORF">GCM10022254_30210</name>
</gene>
<keyword evidence="6" id="KW-0769">Symport</keyword>
<comment type="similarity">
    <text evidence="2">Belongs to the major facilitator superfamily. Metabolite:H+ Symporter (MHS) family (TC 2.A.1.6) family.</text>
</comment>
<feature type="transmembrane region" description="Helical" evidence="9">
    <location>
        <begin position="191"/>
        <end position="210"/>
    </location>
</feature>
<keyword evidence="8 9" id="KW-0472">Membrane</keyword>
<dbReference type="PANTHER" id="PTHR43528:SF8">
    <property type="entry name" value="BLR0239 PROTEIN"/>
    <property type="match status" value="1"/>
</dbReference>
<feature type="transmembrane region" description="Helical" evidence="9">
    <location>
        <begin position="311"/>
        <end position="331"/>
    </location>
</feature>
<keyword evidence="12" id="KW-1185">Reference proteome</keyword>
<keyword evidence="3" id="KW-0813">Transport</keyword>
<feature type="transmembrane region" description="Helical" evidence="9">
    <location>
        <begin position="407"/>
        <end position="425"/>
    </location>
</feature>
<dbReference type="InterPro" id="IPR051084">
    <property type="entry name" value="H+-coupled_symporters"/>
</dbReference>
<sequence>MTSRPGSGGVSRPPSVLRSVLACNYGVCFEGFDFIVYSAFSRYISHHFFPAENEAVSTLLTLGTFGVSYVVRPLGGLVWGRLADRYGRRPVLVWIALMMSIGVALIALTPSYATIGWSASVLVMVARVIQGFAAGGEFGGATAMLVELAPERRRGLFASTQMATQAVTAGLASAAVLLLDALLSPEALADWGWRLVFGFGVLLAPIGLYMRRRMAESPEYLRYSAEGDVAARTSLVRVFRDHPREVAMVAGLTVVGSASFYLLFVFLPSHAGRKLHIDMMDVQKSVIVAAALQVAACLAGGALSDRYGRRPVLLAGAIGYGVLCYPAFALLNDAPTFGRLVAAQAMLSVAIGLLSGAFPAAISELFSPETRSSGVGLVYNLVGGVFGGLGPFLITSYMNLTGDTQSPAYWALLTGLVGVAAALTIRPRRATTVKEAGRVTA</sequence>
<protein>
    <submittedName>
        <fullName evidence="11">Citrate-proton symporter</fullName>
    </submittedName>
</protein>
<evidence type="ECO:0000256" key="1">
    <source>
        <dbReference type="ARBA" id="ARBA00004651"/>
    </source>
</evidence>
<evidence type="ECO:0000256" key="4">
    <source>
        <dbReference type="ARBA" id="ARBA00022475"/>
    </source>
</evidence>
<dbReference type="Pfam" id="PF07690">
    <property type="entry name" value="MFS_1"/>
    <property type="match status" value="1"/>
</dbReference>
<dbReference type="InterPro" id="IPR020846">
    <property type="entry name" value="MFS_dom"/>
</dbReference>
<comment type="caution">
    <text evidence="11">The sequence shown here is derived from an EMBL/GenBank/DDBJ whole genome shotgun (WGS) entry which is preliminary data.</text>
</comment>
<dbReference type="PANTHER" id="PTHR43528">
    <property type="entry name" value="ALPHA-KETOGLUTARATE PERMEASE"/>
    <property type="match status" value="1"/>
</dbReference>
<evidence type="ECO:0000313" key="12">
    <source>
        <dbReference type="Proteomes" id="UP001501710"/>
    </source>
</evidence>
<feature type="transmembrane region" description="Helical" evidence="9">
    <location>
        <begin position="374"/>
        <end position="395"/>
    </location>
</feature>
<keyword evidence="7 9" id="KW-1133">Transmembrane helix</keyword>
<feature type="transmembrane region" description="Helical" evidence="9">
    <location>
        <begin position="246"/>
        <end position="266"/>
    </location>
</feature>
<organism evidence="11 12">
    <name type="scientific">Actinomadura meridiana</name>
    <dbReference type="NCBI Taxonomy" id="559626"/>
    <lineage>
        <taxon>Bacteria</taxon>
        <taxon>Bacillati</taxon>
        <taxon>Actinomycetota</taxon>
        <taxon>Actinomycetes</taxon>
        <taxon>Streptosporangiales</taxon>
        <taxon>Thermomonosporaceae</taxon>
        <taxon>Actinomadura</taxon>
    </lineage>
</organism>
<feature type="transmembrane region" description="Helical" evidence="9">
    <location>
        <begin position="60"/>
        <end position="79"/>
    </location>
</feature>
<keyword evidence="5 9" id="KW-0812">Transmembrane</keyword>
<keyword evidence="4" id="KW-1003">Cell membrane</keyword>
<comment type="subcellular location">
    <subcellularLocation>
        <location evidence="1">Cell membrane</location>
        <topology evidence="1">Multi-pass membrane protein</topology>
    </subcellularLocation>
</comment>
<feature type="transmembrane region" description="Helical" evidence="9">
    <location>
        <begin position="337"/>
        <end position="362"/>
    </location>
</feature>
<evidence type="ECO:0000313" key="11">
    <source>
        <dbReference type="EMBL" id="GAA4231850.1"/>
    </source>
</evidence>
<dbReference type="InterPro" id="IPR011701">
    <property type="entry name" value="MFS"/>
</dbReference>
<evidence type="ECO:0000259" key="10">
    <source>
        <dbReference type="PROSITE" id="PS50850"/>
    </source>
</evidence>
<dbReference type="SUPFAM" id="SSF103473">
    <property type="entry name" value="MFS general substrate transporter"/>
    <property type="match status" value="1"/>
</dbReference>
<evidence type="ECO:0000256" key="5">
    <source>
        <dbReference type="ARBA" id="ARBA00022692"/>
    </source>
</evidence>
<dbReference type="PROSITE" id="PS00216">
    <property type="entry name" value="SUGAR_TRANSPORT_1"/>
    <property type="match status" value="1"/>
</dbReference>
<dbReference type="RefSeq" id="WP_344896278.1">
    <property type="nucleotide sequence ID" value="NZ_BAABAS010000006.1"/>
</dbReference>
<feature type="transmembrane region" description="Helical" evidence="9">
    <location>
        <begin position="286"/>
        <end position="304"/>
    </location>
</feature>
<evidence type="ECO:0000256" key="6">
    <source>
        <dbReference type="ARBA" id="ARBA00022847"/>
    </source>
</evidence>
<dbReference type="Pfam" id="PF00083">
    <property type="entry name" value="Sugar_tr"/>
    <property type="match status" value="1"/>
</dbReference>
<dbReference type="EMBL" id="BAABAS010000006">
    <property type="protein sequence ID" value="GAA4231850.1"/>
    <property type="molecule type" value="Genomic_DNA"/>
</dbReference>
<accession>A0ABP8C1A5</accession>
<feature type="transmembrane region" description="Helical" evidence="9">
    <location>
        <begin position="21"/>
        <end position="40"/>
    </location>
</feature>
<name>A0ABP8C1A5_9ACTN</name>
<feature type="transmembrane region" description="Helical" evidence="9">
    <location>
        <begin position="156"/>
        <end position="179"/>
    </location>
</feature>
<evidence type="ECO:0000256" key="7">
    <source>
        <dbReference type="ARBA" id="ARBA00022989"/>
    </source>
</evidence>
<evidence type="ECO:0000256" key="2">
    <source>
        <dbReference type="ARBA" id="ARBA00008240"/>
    </source>
</evidence>
<evidence type="ECO:0000256" key="9">
    <source>
        <dbReference type="SAM" id="Phobius"/>
    </source>
</evidence>
<reference evidence="12" key="1">
    <citation type="journal article" date="2019" name="Int. J. Syst. Evol. Microbiol.">
        <title>The Global Catalogue of Microorganisms (GCM) 10K type strain sequencing project: providing services to taxonomists for standard genome sequencing and annotation.</title>
        <authorList>
            <consortium name="The Broad Institute Genomics Platform"/>
            <consortium name="The Broad Institute Genome Sequencing Center for Infectious Disease"/>
            <person name="Wu L."/>
            <person name="Ma J."/>
        </authorList>
    </citation>
    <scope>NUCLEOTIDE SEQUENCE [LARGE SCALE GENOMIC DNA]</scope>
    <source>
        <strain evidence="12">JCM 17440</strain>
    </source>
</reference>
<dbReference type="Gene3D" id="1.20.1250.20">
    <property type="entry name" value="MFS general substrate transporter like domains"/>
    <property type="match status" value="2"/>
</dbReference>
<feature type="domain" description="Major facilitator superfamily (MFS) profile" evidence="10">
    <location>
        <begin position="19"/>
        <end position="430"/>
    </location>
</feature>
<dbReference type="Proteomes" id="UP001501710">
    <property type="component" value="Unassembled WGS sequence"/>
</dbReference>
<feature type="transmembrane region" description="Helical" evidence="9">
    <location>
        <begin position="91"/>
        <end position="109"/>
    </location>
</feature>
<dbReference type="InterPro" id="IPR036259">
    <property type="entry name" value="MFS_trans_sf"/>
</dbReference>
<evidence type="ECO:0000256" key="3">
    <source>
        <dbReference type="ARBA" id="ARBA00022448"/>
    </source>
</evidence>
<dbReference type="InterPro" id="IPR005828">
    <property type="entry name" value="MFS_sugar_transport-like"/>
</dbReference>
<proteinExistence type="inferred from homology"/>
<evidence type="ECO:0000256" key="8">
    <source>
        <dbReference type="ARBA" id="ARBA00023136"/>
    </source>
</evidence>
<dbReference type="InterPro" id="IPR005829">
    <property type="entry name" value="Sugar_transporter_CS"/>
</dbReference>